<reference evidence="2" key="1">
    <citation type="submission" date="2021-01" db="EMBL/GenBank/DDBJ databases">
        <title>Whole genome shotgun sequence of Actinocatenispora rupis NBRC 107355.</title>
        <authorList>
            <person name="Komaki H."/>
            <person name="Tamura T."/>
        </authorList>
    </citation>
    <scope>NUCLEOTIDE SEQUENCE</scope>
    <source>
        <strain evidence="2">NBRC 107355</strain>
    </source>
</reference>
<organism evidence="2 3">
    <name type="scientific">Actinocatenispora rupis</name>
    <dbReference type="NCBI Taxonomy" id="519421"/>
    <lineage>
        <taxon>Bacteria</taxon>
        <taxon>Bacillati</taxon>
        <taxon>Actinomycetota</taxon>
        <taxon>Actinomycetes</taxon>
        <taxon>Micromonosporales</taxon>
        <taxon>Micromonosporaceae</taxon>
        <taxon>Actinocatenispora</taxon>
    </lineage>
</organism>
<feature type="compositionally biased region" description="Low complexity" evidence="1">
    <location>
        <begin position="214"/>
        <end position="236"/>
    </location>
</feature>
<gene>
    <name evidence="2" type="ORF">Aru02nite_42170</name>
</gene>
<evidence type="ECO:0000256" key="1">
    <source>
        <dbReference type="SAM" id="MobiDB-lite"/>
    </source>
</evidence>
<evidence type="ECO:0000313" key="3">
    <source>
        <dbReference type="Proteomes" id="UP000612808"/>
    </source>
</evidence>
<feature type="compositionally biased region" description="Gly residues" evidence="1">
    <location>
        <begin position="267"/>
        <end position="277"/>
    </location>
</feature>
<dbReference type="Proteomes" id="UP000612808">
    <property type="component" value="Unassembled WGS sequence"/>
</dbReference>
<evidence type="ECO:0000313" key="2">
    <source>
        <dbReference type="EMBL" id="GID13328.1"/>
    </source>
</evidence>
<dbReference type="AlphaFoldDB" id="A0A8J3J358"/>
<evidence type="ECO:0008006" key="4">
    <source>
        <dbReference type="Google" id="ProtNLM"/>
    </source>
</evidence>
<protein>
    <recommendedName>
        <fullName evidence="4">DUF4243 domain-containing protein</fullName>
    </recommendedName>
</protein>
<dbReference type="RefSeq" id="WP_239076834.1">
    <property type="nucleotide sequence ID" value="NZ_BAAAZM010000007.1"/>
</dbReference>
<feature type="region of interest" description="Disordered" evidence="1">
    <location>
        <begin position="197"/>
        <end position="307"/>
    </location>
</feature>
<name>A0A8J3J358_9ACTN</name>
<sequence>MADGILDEAYERLHRTGPERQGWLSNHAPMAVEALARHGHDTDIHRWIDWYAPKLEDMPSRYEPIDAGRWRDALGDPRRIADWVDLLTGETTERPWRDVLVTWWPRLLPGIAAGATHGVIRVGHAVRTLLSGDESPAAVAELGHALAYWAARWQAVPGVELGTVGGTLTPDAALDHVPVLPDQTGGIRDRLARLDGLTGTGRAVPPSVPGPGSGSTSASAAGLGSGSGSASAAGRRSGAGSGSGFGSVSGSEPGAGSGSTSAAGLGSESGFGAGPGLASGSRSGPSGHDSGISRREPGVSGVGASGVGASAVGPSGASGAAVSWPDSLAAGAPPDDPEWARDWLADLVDAAVRRYRYFGYGEPVMLVHSATAPNAVLRTLPALPPELWVPSVGAAWAASAAVTSVYTPDRPVPVGDLTAPPGGTDPVREVLDRAAAHRGEHVIKLVDTAVDVHARTGDPDALAAAATAIELMSEDS</sequence>
<proteinExistence type="predicted"/>
<dbReference type="EMBL" id="BOMB01000023">
    <property type="protein sequence ID" value="GID13328.1"/>
    <property type="molecule type" value="Genomic_DNA"/>
</dbReference>
<accession>A0A8J3J358</accession>
<feature type="compositionally biased region" description="Gly residues" evidence="1">
    <location>
        <begin position="237"/>
        <end position="257"/>
    </location>
</feature>
<keyword evidence="3" id="KW-1185">Reference proteome</keyword>
<comment type="caution">
    <text evidence="2">The sequence shown here is derived from an EMBL/GenBank/DDBJ whole genome shotgun (WGS) entry which is preliminary data.</text>
</comment>